<dbReference type="AlphaFoldDB" id="I2GKT3"/>
<evidence type="ECO:0000313" key="2">
    <source>
        <dbReference type="Proteomes" id="UP000009309"/>
    </source>
</evidence>
<organism evidence="1 2">
    <name type="scientific">Fibrisoma limi BUZ 3</name>
    <dbReference type="NCBI Taxonomy" id="1185876"/>
    <lineage>
        <taxon>Bacteria</taxon>
        <taxon>Pseudomonadati</taxon>
        <taxon>Bacteroidota</taxon>
        <taxon>Cytophagia</taxon>
        <taxon>Cytophagales</taxon>
        <taxon>Spirosomataceae</taxon>
        <taxon>Fibrisoma</taxon>
    </lineage>
</organism>
<comment type="caution">
    <text evidence="1">The sequence shown here is derived from an EMBL/GenBank/DDBJ whole genome shotgun (WGS) entry which is preliminary data.</text>
</comment>
<evidence type="ECO:0000313" key="1">
    <source>
        <dbReference type="EMBL" id="CCH54509.1"/>
    </source>
</evidence>
<dbReference type="Proteomes" id="UP000009309">
    <property type="component" value="Unassembled WGS sequence"/>
</dbReference>
<sequence length="168" mass="19290">MVGPVHWNSSHLVSGWPVYRWPDRLDCSPVFTCKIMTPQTPIQERITAEVNNVGADLYPYIPEHNLADPLERHLAAFVVMAGTLKPTPYKLVRLAREWSNRFYERFIDPQMILHHEDRVWITNRLAFSMMELTGRNTGLVHDLAFTWARVLANASLDALVNQGFSCTV</sequence>
<dbReference type="EMBL" id="CAIT01000007">
    <property type="protein sequence ID" value="CCH54509.1"/>
    <property type="molecule type" value="Genomic_DNA"/>
</dbReference>
<dbReference type="STRING" id="1185876.BN8_03686"/>
<keyword evidence="2" id="KW-1185">Reference proteome</keyword>
<accession>I2GKT3</accession>
<proteinExistence type="predicted"/>
<reference evidence="1 2" key="1">
    <citation type="journal article" date="2012" name="J. Bacteriol.">
        <title>Genome Sequence of the Filamentous Bacterium Fibrisoma limi BUZ 3T.</title>
        <authorList>
            <person name="Filippini M."/>
            <person name="Qi W."/>
            <person name="Jaenicke S."/>
            <person name="Goesmann A."/>
            <person name="Smits T.H."/>
            <person name="Bagheri H.C."/>
        </authorList>
    </citation>
    <scope>NUCLEOTIDE SEQUENCE [LARGE SCALE GENOMIC DNA]</scope>
    <source>
        <strain evidence="2">BUZ 3T</strain>
    </source>
</reference>
<protein>
    <submittedName>
        <fullName evidence="1">Uncharacterized protein</fullName>
    </submittedName>
</protein>
<gene>
    <name evidence="1" type="ORF">BN8_03686</name>
</gene>
<name>I2GKT3_9BACT</name>